<name>A0A5R8MM64_9GAMM</name>
<evidence type="ECO:0008006" key="3">
    <source>
        <dbReference type="Google" id="ProtNLM"/>
    </source>
</evidence>
<dbReference type="RefSeq" id="WP_138178975.1">
    <property type="nucleotide sequence ID" value="NZ_VBUI01000002.1"/>
</dbReference>
<organism evidence="1 2">
    <name type="scientific">Halomonas urmiana</name>
    <dbReference type="NCBI Taxonomy" id="490901"/>
    <lineage>
        <taxon>Bacteria</taxon>
        <taxon>Pseudomonadati</taxon>
        <taxon>Pseudomonadota</taxon>
        <taxon>Gammaproteobacteria</taxon>
        <taxon>Oceanospirillales</taxon>
        <taxon>Halomonadaceae</taxon>
        <taxon>Halomonas</taxon>
    </lineage>
</organism>
<evidence type="ECO:0000313" key="1">
    <source>
        <dbReference type="EMBL" id="TLF53363.1"/>
    </source>
</evidence>
<dbReference type="AlphaFoldDB" id="A0A5R8MM64"/>
<protein>
    <recommendedName>
        <fullName evidence="3">Alpha/beta hydrolase</fullName>
    </recommendedName>
</protein>
<dbReference type="EMBL" id="VBUI01000002">
    <property type="protein sequence ID" value="TLF53363.1"/>
    <property type="molecule type" value="Genomic_DNA"/>
</dbReference>
<dbReference type="OrthoDB" id="332676at2"/>
<evidence type="ECO:0000313" key="2">
    <source>
        <dbReference type="Proteomes" id="UP000306973"/>
    </source>
</evidence>
<proteinExistence type="predicted"/>
<sequence length="83" mass="9554">MLPMLMLHADDDPFMPPALFTRFPRPSPAVRVELARHGGHVGFVEWHQGRLTSWLARRFSQQLREWQSTKSAPHSALGSVRHK</sequence>
<comment type="caution">
    <text evidence="1">The sequence shown here is derived from an EMBL/GenBank/DDBJ whole genome shotgun (WGS) entry which is preliminary data.</text>
</comment>
<reference evidence="1 2" key="1">
    <citation type="journal article" date="2007" name="Int. J. Syst. Evol. Microbiol.">
        <title>Halomonas saccharevitans sp. nov., Halomonas arcis sp. nov. and Halomonas subterranea sp. nov., halophilic bacteria isolated from hypersaline environments of China.</title>
        <authorList>
            <person name="Xu X.W."/>
            <person name="Wu Y.H."/>
            <person name="Zhou Z."/>
            <person name="Wang C.S."/>
            <person name="Zhou Y.G."/>
            <person name="Zhang H.B."/>
            <person name="Wang Y."/>
            <person name="Wu M."/>
        </authorList>
    </citation>
    <scope>NUCLEOTIDE SEQUENCE [LARGE SCALE GENOMIC DNA]</scope>
    <source>
        <strain evidence="1 2">TBZ3</strain>
    </source>
</reference>
<dbReference type="SUPFAM" id="SSF53474">
    <property type="entry name" value="alpha/beta-Hydrolases"/>
    <property type="match status" value="1"/>
</dbReference>
<dbReference type="Proteomes" id="UP000306973">
    <property type="component" value="Unassembled WGS sequence"/>
</dbReference>
<dbReference type="InterPro" id="IPR029058">
    <property type="entry name" value="AB_hydrolase_fold"/>
</dbReference>
<keyword evidence="2" id="KW-1185">Reference proteome</keyword>
<gene>
    <name evidence="1" type="ORF">FEI13_01845</name>
</gene>
<accession>A0A5R8MM64</accession>